<reference evidence="2" key="1">
    <citation type="submission" date="2020-10" db="EMBL/GenBank/DDBJ databases">
        <authorList>
            <person name="Kikuchi T."/>
        </authorList>
    </citation>
    <scope>NUCLEOTIDE SEQUENCE</scope>
    <source>
        <strain evidence="2">NKZ352</strain>
    </source>
</reference>
<accession>A0A8S1HS83</accession>
<dbReference type="EMBL" id="CAJGYM010000115">
    <property type="protein sequence ID" value="CAD6198107.1"/>
    <property type="molecule type" value="Genomic_DNA"/>
</dbReference>
<sequence>MLWLPVLLSILPLVASLLSFQSRPLYGFISPSVMQDPSLNIIKRYDRNCFFSPVQCMFSFNEDKYPLVVTPKGKRFFLPRT</sequence>
<comment type="caution">
    <text evidence="2">The sequence shown here is derived from an EMBL/GenBank/DDBJ whole genome shotgun (WGS) entry which is preliminary data.</text>
</comment>
<keyword evidence="1" id="KW-0732">Signal</keyword>
<proteinExistence type="predicted"/>
<feature type="chain" id="PRO_5035731198" description="Secreted protein" evidence="1">
    <location>
        <begin position="17"/>
        <end position="81"/>
    </location>
</feature>
<evidence type="ECO:0000313" key="3">
    <source>
        <dbReference type="Proteomes" id="UP000835052"/>
    </source>
</evidence>
<organism evidence="2 3">
    <name type="scientific">Caenorhabditis auriculariae</name>
    <dbReference type="NCBI Taxonomy" id="2777116"/>
    <lineage>
        <taxon>Eukaryota</taxon>
        <taxon>Metazoa</taxon>
        <taxon>Ecdysozoa</taxon>
        <taxon>Nematoda</taxon>
        <taxon>Chromadorea</taxon>
        <taxon>Rhabditida</taxon>
        <taxon>Rhabditina</taxon>
        <taxon>Rhabditomorpha</taxon>
        <taxon>Rhabditoidea</taxon>
        <taxon>Rhabditidae</taxon>
        <taxon>Peloderinae</taxon>
        <taxon>Caenorhabditis</taxon>
    </lineage>
</organism>
<evidence type="ECO:0000256" key="1">
    <source>
        <dbReference type="SAM" id="SignalP"/>
    </source>
</evidence>
<feature type="signal peptide" evidence="1">
    <location>
        <begin position="1"/>
        <end position="16"/>
    </location>
</feature>
<dbReference type="AlphaFoldDB" id="A0A8S1HS83"/>
<evidence type="ECO:0000313" key="2">
    <source>
        <dbReference type="EMBL" id="CAD6198107.1"/>
    </source>
</evidence>
<dbReference type="OrthoDB" id="5817658at2759"/>
<evidence type="ECO:0008006" key="4">
    <source>
        <dbReference type="Google" id="ProtNLM"/>
    </source>
</evidence>
<dbReference type="Proteomes" id="UP000835052">
    <property type="component" value="Unassembled WGS sequence"/>
</dbReference>
<name>A0A8S1HS83_9PELO</name>
<gene>
    <name evidence="2" type="ORF">CAUJ_LOCUS14014</name>
</gene>
<protein>
    <recommendedName>
        <fullName evidence="4">Secreted protein</fullName>
    </recommendedName>
</protein>
<keyword evidence="3" id="KW-1185">Reference proteome</keyword>